<evidence type="ECO:0000313" key="2">
    <source>
        <dbReference type="Proteomes" id="UP000058446"/>
    </source>
</evidence>
<dbReference type="PATRIC" id="fig|1408189.4.peg.2343"/>
<organism evidence="1 2">
    <name type="scientific">Corynebacterium lactis RW2-5</name>
    <dbReference type="NCBI Taxonomy" id="1408189"/>
    <lineage>
        <taxon>Bacteria</taxon>
        <taxon>Bacillati</taxon>
        <taxon>Actinomycetota</taxon>
        <taxon>Actinomycetes</taxon>
        <taxon>Mycobacteriales</taxon>
        <taxon>Corynebacteriaceae</taxon>
        <taxon>Corynebacterium</taxon>
    </lineage>
</organism>
<dbReference type="STRING" id="1408189.CLAC_11610"/>
<protein>
    <recommendedName>
        <fullName evidence="3">Glycosyl transferase</fullName>
    </recommendedName>
</protein>
<sequence>MTQNFRATLAQSARSHSERVGWAFVLAWIFALTSAVCWPLFFPALPADSGQAGGRAFGPPQFLLRDMVIPSHPPLTDATLGLGQSAARSVPQDTLLWALGYFVDASHWVRFLMVGACVIGGLAAAELARTLTSGVVGGAGTGAVRESRAGRTPRSVSLVGQLIAPTMLLWNPFVVERLLQGQWSLVIAAVLLPAVVLAARMRSPWWRTSAIAVAGLTPTGALLAGITGLVAARAWRDRAWIAVTTALVSAPWLVASALNFGAASSADASGAAAFAARAEAHVGTLGALLGLGGIWNRQAVPLTREVGFSAAMVLVLLALFALGFRRVWDSRPASCPETGPCWRGLIIMAGVSIALVALAATSPGIAVMGWALQHIPGAGLLRDGQKWVALALPAYVLLAAAGAEHLAARARDVGTRAGQWLAGAVSALIIVAAVPTLPADVSVLRPVPSWAGWSAVSGVVAMDEHAVAVLPAGSYRIIDGLPVFDPAFKALPAPVVGSGELIVSGTAVAGEGSGLVERTLLAGADAGAGTGIERALDVLRGNGVGWVLVENSPGNMGNAQSILAALDSVYSDDDLHLYHVPGVIERPERPSDLHYAAAWAAFGMWILCALAGPAGALFPRRR</sequence>
<reference evidence="1 2" key="1">
    <citation type="submission" date="2013-10" db="EMBL/GenBank/DDBJ databases">
        <title>Complete genome sequence of Corynebacterium lactis DSM 45799(T), isolated from raw cow milk.</title>
        <authorList>
            <person name="Ruckert C."/>
            <person name="Albersmeier A."/>
            <person name="Lipski A."/>
            <person name="Kalinowski J."/>
        </authorList>
    </citation>
    <scope>NUCLEOTIDE SEQUENCE [LARGE SCALE GENOMIC DNA]</scope>
    <source>
        <strain evidence="1 2">RW2-5</strain>
    </source>
</reference>
<name>A0A0K2H2E1_9CORY</name>
<dbReference type="OrthoDB" id="3463898at2"/>
<accession>A0A0K2H2E1</accession>
<dbReference type="Proteomes" id="UP000058446">
    <property type="component" value="Chromosome"/>
</dbReference>
<dbReference type="EMBL" id="CP006841">
    <property type="protein sequence ID" value="ALA68215.1"/>
    <property type="molecule type" value="Genomic_DNA"/>
</dbReference>
<keyword evidence="2" id="KW-1185">Reference proteome</keyword>
<dbReference type="KEGG" id="clw:CLAC_11610"/>
<dbReference type="RefSeq" id="WP_053413016.1">
    <property type="nucleotide sequence ID" value="NZ_CP006841.1"/>
</dbReference>
<evidence type="ECO:0008006" key="3">
    <source>
        <dbReference type="Google" id="ProtNLM"/>
    </source>
</evidence>
<proteinExistence type="predicted"/>
<evidence type="ECO:0000313" key="1">
    <source>
        <dbReference type="EMBL" id="ALA68215.1"/>
    </source>
</evidence>
<dbReference type="AlphaFoldDB" id="A0A0K2H2E1"/>
<gene>
    <name evidence="1" type="ORF">CLAC_11610</name>
</gene>